<proteinExistence type="predicted"/>
<name>A0A8S3AZI1_9BILA</name>
<reference evidence="1" key="1">
    <citation type="submission" date="2021-02" db="EMBL/GenBank/DDBJ databases">
        <authorList>
            <person name="Nowell W R."/>
        </authorList>
    </citation>
    <scope>NUCLEOTIDE SEQUENCE</scope>
</reference>
<dbReference type="EMBL" id="CAJOBH010124576">
    <property type="protein sequence ID" value="CAF4728816.1"/>
    <property type="molecule type" value="Genomic_DNA"/>
</dbReference>
<evidence type="ECO:0000313" key="2">
    <source>
        <dbReference type="Proteomes" id="UP000681967"/>
    </source>
</evidence>
<protein>
    <submittedName>
        <fullName evidence="1">Uncharacterized protein</fullName>
    </submittedName>
</protein>
<dbReference type="AlphaFoldDB" id="A0A8S3AZI1"/>
<dbReference type="Proteomes" id="UP000681967">
    <property type="component" value="Unassembled WGS sequence"/>
</dbReference>
<comment type="caution">
    <text evidence="1">The sequence shown here is derived from an EMBL/GenBank/DDBJ whole genome shotgun (WGS) entry which is preliminary data.</text>
</comment>
<feature type="non-terminal residue" evidence="1">
    <location>
        <position position="143"/>
    </location>
</feature>
<organism evidence="1 2">
    <name type="scientific">Rotaria magnacalcarata</name>
    <dbReference type="NCBI Taxonomy" id="392030"/>
    <lineage>
        <taxon>Eukaryota</taxon>
        <taxon>Metazoa</taxon>
        <taxon>Spiralia</taxon>
        <taxon>Gnathifera</taxon>
        <taxon>Rotifera</taxon>
        <taxon>Eurotatoria</taxon>
        <taxon>Bdelloidea</taxon>
        <taxon>Philodinida</taxon>
        <taxon>Philodinidae</taxon>
        <taxon>Rotaria</taxon>
    </lineage>
</organism>
<sequence length="143" mass="16496">MRIGTSTHKSIDRFYSNTILTSLTCENHDFTPSKVAQSYYHGKINANRIFDLTSLTSENHDFTPSKVAQSYYHGKINANRIFDLKHRVNGQEKFSWIYMNITRINIYNTNKNPKTLYELENAVDEVLNGLSLSVIQACIKKTQ</sequence>
<accession>A0A8S3AZI1</accession>
<gene>
    <name evidence="1" type="ORF">BYL167_LOCUS45187</name>
</gene>
<evidence type="ECO:0000313" key="1">
    <source>
        <dbReference type="EMBL" id="CAF4728816.1"/>
    </source>
</evidence>